<organism evidence="1 2">
    <name type="scientific">Macrococcoides caseolyticum</name>
    <dbReference type="NCBI Taxonomy" id="69966"/>
    <lineage>
        <taxon>Bacteria</taxon>
        <taxon>Bacillati</taxon>
        <taxon>Bacillota</taxon>
        <taxon>Bacilli</taxon>
        <taxon>Bacillales</taxon>
        <taxon>Staphylococcaceae</taxon>
        <taxon>Macrococcoides</taxon>
    </lineage>
</organism>
<evidence type="ECO:0000313" key="2">
    <source>
        <dbReference type="Proteomes" id="UP000233606"/>
    </source>
</evidence>
<dbReference type="EMBL" id="PIWU01000002">
    <property type="protein sequence ID" value="PKE57426.1"/>
    <property type="molecule type" value="Genomic_DNA"/>
</dbReference>
<gene>
    <name evidence="1" type="ORF">CW682_02090</name>
</gene>
<accession>A0ACC9MV75</accession>
<proteinExistence type="predicted"/>
<dbReference type="Proteomes" id="UP000233606">
    <property type="component" value="Unassembled WGS sequence"/>
</dbReference>
<keyword evidence="2" id="KW-1185">Reference proteome</keyword>
<comment type="caution">
    <text evidence="1">The sequence shown here is derived from an EMBL/GenBank/DDBJ whole genome shotgun (WGS) entry which is preliminary data.</text>
</comment>
<sequence>MRKFIIITMKNKDLLIYILFILLNFIIMSFLYLYSISIGGIGLGLKFTSSGDDGVYYYHIAKEVWKGIGHEFINLQPIVLGGVMKIMGTNEVYILRLFNFIPVIFIPYFLFKLSEKKNVGFLFLYLLVYPSLVFVLNYSLYRDGWIILLYLISLTLIKNFNNKINILLLVPTLIILFFYREYVVLSLLISLTYYYLIVYRKIKFKYVIYATFALILPVYLFVPDLHIPIVDLSLNEALAFREKNAEIYQGTSQFNIKLSSLPLHIFILNFIKSILLNIFGPLALSFNSAFFLIVFAFESLVFIYVSFIILKRRNNLSTFNLFLLATSIIWFLLVGIINDNLGTGLRLRILGWLPILTIFTDVTYKGEAK</sequence>
<reference evidence="1" key="1">
    <citation type="submission" date="2017-12" db="EMBL/GenBank/DDBJ databases">
        <title>Genomics of Macrococcus caseolyticus.</title>
        <authorList>
            <person name="MacFadyen A.C."/>
            <person name="Paterson G.K."/>
        </authorList>
    </citation>
    <scope>NUCLEOTIDE SEQUENCE</scope>
    <source>
        <strain evidence="1">5459_5_49</strain>
    </source>
</reference>
<name>A0ACC9MV75_9STAP</name>
<evidence type="ECO:0000313" key="1">
    <source>
        <dbReference type="EMBL" id="PKE57426.1"/>
    </source>
</evidence>
<protein>
    <submittedName>
        <fullName evidence="1">Uncharacterized protein</fullName>
    </submittedName>
</protein>